<protein>
    <submittedName>
        <fullName evidence="1">Uncharacterized protein</fullName>
    </submittedName>
</protein>
<comment type="caution">
    <text evidence="1">The sequence shown here is derived from an EMBL/GenBank/DDBJ whole genome shotgun (WGS) entry which is preliminary data.</text>
</comment>
<dbReference type="Proteomes" id="UP001469553">
    <property type="component" value="Unassembled WGS sequence"/>
</dbReference>
<proteinExistence type="predicted"/>
<reference evidence="1 2" key="1">
    <citation type="submission" date="2021-06" db="EMBL/GenBank/DDBJ databases">
        <authorList>
            <person name="Palmer J.M."/>
        </authorList>
    </citation>
    <scope>NUCLEOTIDE SEQUENCE [LARGE SCALE GENOMIC DNA]</scope>
    <source>
        <strain evidence="1 2">AS_MEX2019</strain>
        <tissue evidence="1">Muscle</tissue>
    </source>
</reference>
<dbReference type="Gene3D" id="3.30.420.10">
    <property type="entry name" value="Ribonuclease H-like superfamily/Ribonuclease H"/>
    <property type="match status" value="1"/>
</dbReference>
<organism evidence="1 2">
    <name type="scientific">Ameca splendens</name>
    <dbReference type="NCBI Taxonomy" id="208324"/>
    <lineage>
        <taxon>Eukaryota</taxon>
        <taxon>Metazoa</taxon>
        <taxon>Chordata</taxon>
        <taxon>Craniata</taxon>
        <taxon>Vertebrata</taxon>
        <taxon>Euteleostomi</taxon>
        <taxon>Actinopterygii</taxon>
        <taxon>Neopterygii</taxon>
        <taxon>Teleostei</taxon>
        <taxon>Neoteleostei</taxon>
        <taxon>Acanthomorphata</taxon>
        <taxon>Ovalentaria</taxon>
        <taxon>Atherinomorphae</taxon>
        <taxon>Cyprinodontiformes</taxon>
        <taxon>Goodeidae</taxon>
        <taxon>Ameca</taxon>
    </lineage>
</organism>
<sequence>MKARMFSYYGNGHIYHIPGIMYQFKYIKILEEVMTLCAEEEISLKGCLNHTMAPKTVSKQHPCNRTIKINILELPAQTSELNLIEIMFLKNNQEMQRNCGM</sequence>
<dbReference type="InterPro" id="IPR036397">
    <property type="entry name" value="RNaseH_sf"/>
</dbReference>
<accession>A0ABV0YBT5</accession>
<keyword evidence="2" id="KW-1185">Reference proteome</keyword>
<evidence type="ECO:0000313" key="2">
    <source>
        <dbReference type="Proteomes" id="UP001469553"/>
    </source>
</evidence>
<dbReference type="EMBL" id="JAHRIP010028630">
    <property type="protein sequence ID" value="MEQ2290915.1"/>
    <property type="molecule type" value="Genomic_DNA"/>
</dbReference>
<gene>
    <name evidence="1" type="ORF">AMECASPLE_008003</name>
</gene>
<evidence type="ECO:0000313" key="1">
    <source>
        <dbReference type="EMBL" id="MEQ2290915.1"/>
    </source>
</evidence>
<name>A0ABV0YBT5_9TELE</name>